<protein>
    <submittedName>
        <fullName evidence="2">Uncharacterized protein</fullName>
    </submittedName>
</protein>
<dbReference type="Proteomes" id="UP001243212">
    <property type="component" value="Unassembled WGS sequence"/>
</dbReference>
<dbReference type="RefSeq" id="WP_307682621.1">
    <property type="nucleotide sequence ID" value="NZ_JAUSQX010000001.1"/>
</dbReference>
<keyword evidence="1" id="KW-0732">Signal</keyword>
<keyword evidence="3" id="KW-1185">Reference proteome</keyword>
<name>A0ABT9NGA1_9ACTO</name>
<gene>
    <name evidence="2" type="ORF">J2S70_000977</name>
</gene>
<evidence type="ECO:0000313" key="3">
    <source>
        <dbReference type="Proteomes" id="UP001243212"/>
    </source>
</evidence>
<feature type="signal peptide" evidence="1">
    <location>
        <begin position="1"/>
        <end position="23"/>
    </location>
</feature>
<sequence>MMRRELALLAVLSVLGASGGCTVATSSDVCVDQTGVEAEPYSSFVVEPGTGADPATHAHDVTIVDGDVSLALGTDSIPLKVSDIPGNRGYETVPVEGGKYYFFVGEIVENDDGSANWYVNVPAQAQTQLRKTNSFHMVDANGNYTQKFVLWSHADESGDTTYLLYDPELGPACHEGCEEIVGTPEGRFIAIAPGD</sequence>
<dbReference type="EMBL" id="JAUSQX010000001">
    <property type="protein sequence ID" value="MDP9806395.1"/>
    <property type="molecule type" value="Genomic_DNA"/>
</dbReference>
<comment type="caution">
    <text evidence="2">The sequence shown here is derived from an EMBL/GenBank/DDBJ whole genome shotgun (WGS) entry which is preliminary data.</text>
</comment>
<dbReference type="PROSITE" id="PS51257">
    <property type="entry name" value="PROKAR_LIPOPROTEIN"/>
    <property type="match status" value="1"/>
</dbReference>
<accession>A0ABT9NGA1</accession>
<reference evidence="2 3" key="1">
    <citation type="submission" date="2023-07" db="EMBL/GenBank/DDBJ databases">
        <title>Sequencing the genomes of 1000 actinobacteria strains.</title>
        <authorList>
            <person name="Klenk H.-P."/>
        </authorList>
    </citation>
    <scope>NUCLEOTIDE SEQUENCE [LARGE SCALE GENOMIC DNA]</scope>
    <source>
        <strain evidence="2 3">DSM 17163</strain>
    </source>
</reference>
<proteinExistence type="predicted"/>
<organism evidence="2 3">
    <name type="scientific">Trueperella bonasi</name>
    <dbReference type="NCBI Taxonomy" id="312286"/>
    <lineage>
        <taxon>Bacteria</taxon>
        <taxon>Bacillati</taxon>
        <taxon>Actinomycetota</taxon>
        <taxon>Actinomycetes</taxon>
        <taxon>Actinomycetales</taxon>
        <taxon>Actinomycetaceae</taxon>
        <taxon>Trueperella</taxon>
    </lineage>
</organism>
<evidence type="ECO:0000313" key="2">
    <source>
        <dbReference type="EMBL" id="MDP9806395.1"/>
    </source>
</evidence>
<feature type="chain" id="PRO_5045487886" evidence="1">
    <location>
        <begin position="24"/>
        <end position="195"/>
    </location>
</feature>
<evidence type="ECO:0000256" key="1">
    <source>
        <dbReference type="SAM" id="SignalP"/>
    </source>
</evidence>